<feature type="domain" description="TNase-like" evidence="3">
    <location>
        <begin position="26"/>
        <end position="141"/>
    </location>
</feature>
<dbReference type="InterPro" id="IPR035437">
    <property type="entry name" value="SNase_OB-fold_sf"/>
</dbReference>
<protein>
    <recommendedName>
        <fullName evidence="3">TNase-like domain-containing protein</fullName>
    </recommendedName>
</protein>
<dbReference type="SUPFAM" id="SSF50199">
    <property type="entry name" value="Staphylococcal nuclease"/>
    <property type="match status" value="1"/>
</dbReference>
<dbReference type="EMBL" id="NISJ01000003">
    <property type="protein sequence ID" value="OWQ98554.1"/>
    <property type="molecule type" value="Genomic_DNA"/>
</dbReference>
<dbReference type="PANTHER" id="PTHR12302">
    <property type="entry name" value="EBNA2 BINDING PROTEIN P100"/>
    <property type="match status" value="1"/>
</dbReference>
<dbReference type="PANTHER" id="PTHR12302:SF26">
    <property type="entry name" value="BLR1266 PROTEIN"/>
    <property type="match status" value="1"/>
</dbReference>
<evidence type="ECO:0000259" key="3">
    <source>
        <dbReference type="PROSITE" id="PS50830"/>
    </source>
</evidence>
<reference evidence="4 5" key="1">
    <citation type="journal article" date="2002" name="Int. J. Syst. Evol. Microbiol.">
        <title>Sphingopyxis witflariensis sp. nov., isolated from activated sludge.</title>
        <authorList>
            <person name="Kampfer P."/>
            <person name="Witzenberger R."/>
            <person name="Denner E.B."/>
            <person name="Busse H.J."/>
            <person name="Neef A."/>
        </authorList>
    </citation>
    <scope>NUCLEOTIDE SEQUENCE [LARGE SCALE GENOMIC DNA]</scope>
    <source>
        <strain evidence="4 5">DSM 14551</strain>
    </source>
</reference>
<feature type="region of interest" description="Disordered" evidence="1">
    <location>
        <begin position="151"/>
        <end position="171"/>
    </location>
</feature>
<evidence type="ECO:0000313" key="4">
    <source>
        <dbReference type="EMBL" id="OWQ98554.1"/>
    </source>
</evidence>
<sequence>MRLTITAAFLLFSLPASAQQVSGPARAADGDSLDLSGISVRLFGVDAPELAQNCERGGASWPCGKQAASKLATLVAGTSVVCEQKDVDDYGRIVATCRAGSVDLGGAIVDAGLAVALPHFSDRYVATEARARAAGLGVWAGTFQIPADYRAAHPRPGRRTPGLSRDAAPVRVPGPRPTGAYFRNCKEAWAAGAAPLRRGHPGYRPEMDGDGDGIACEPYRGR</sequence>
<name>A0A246JZD4_9SPHN</name>
<dbReference type="AlphaFoldDB" id="A0A246JZD4"/>
<accession>A0A246JZD4</accession>
<keyword evidence="5" id="KW-1185">Reference proteome</keyword>
<proteinExistence type="predicted"/>
<comment type="caution">
    <text evidence="4">The sequence shown here is derived from an EMBL/GenBank/DDBJ whole genome shotgun (WGS) entry which is preliminary data.</text>
</comment>
<organism evidence="4 5">
    <name type="scientific">Sphingopyxis witflariensis</name>
    <dbReference type="NCBI Taxonomy" id="173675"/>
    <lineage>
        <taxon>Bacteria</taxon>
        <taxon>Pseudomonadati</taxon>
        <taxon>Pseudomonadota</taxon>
        <taxon>Alphaproteobacteria</taxon>
        <taxon>Sphingomonadales</taxon>
        <taxon>Sphingomonadaceae</taxon>
        <taxon>Sphingopyxis</taxon>
    </lineage>
</organism>
<evidence type="ECO:0000256" key="2">
    <source>
        <dbReference type="SAM" id="SignalP"/>
    </source>
</evidence>
<dbReference type="OrthoDB" id="9805504at2"/>
<evidence type="ECO:0000256" key="1">
    <source>
        <dbReference type="SAM" id="MobiDB-lite"/>
    </source>
</evidence>
<feature type="region of interest" description="Disordered" evidence="1">
    <location>
        <begin position="196"/>
        <end position="222"/>
    </location>
</feature>
<dbReference type="InterPro" id="IPR008613">
    <property type="entry name" value="Excalibur_Ca-bd_domain"/>
</dbReference>
<evidence type="ECO:0000313" key="5">
    <source>
        <dbReference type="Proteomes" id="UP000197097"/>
    </source>
</evidence>
<dbReference type="InterPro" id="IPR016071">
    <property type="entry name" value="Staphylococal_nuclease_OB-fold"/>
</dbReference>
<dbReference type="Pfam" id="PF05901">
    <property type="entry name" value="Excalibur"/>
    <property type="match status" value="1"/>
</dbReference>
<feature type="signal peptide" evidence="2">
    <location>
        <begin position="1"/>
        <end position="18"/>
    </location>
</feature>
<feature type="chain" id="PRO_5012399697" description="TNase-like domain-containing protein" evidence="2">
    <location>
        <begin position="19"/>
        <end position="222"/>
    </location>
</feature>
<dbReference type="SMART" id="SM00318">
    <property type="entry name" value="SNc"/>
    <property type="match status" value="1"/>
</dbReference>
<dbReference type="Proteomes" id="UP000197097">
    <property type="component" value="Unassembled WGS sequence"/>
</dbReference>
<dbReference type="Gene3D" id="2.40.50.90">
    <property type="match status" value="1"/>
</dbReference>
<dbReference type="SMART" id="SM00894">
    <property type="entry name" value="Excalibur"/>
    <property type="match status" value="1"/>
</dbReference>
<dbReference type="PROSITE" id="PS50830">
    <property type="entry name" value="TNASE_3"/>
    <property type="match status" value="1"/>
</dbReference>
<dbReference type="Pfam" id="PF00565">
    <property type="entry name" value="SNase"/>
    <property type="match status" value="1"/>
</dbReference>
<gene>
    <name evidence="4" type="ORF">CDQ91_07515</name>
</gene>
<keyword evidence="2" id="KW-0732">Signal</keyword>